<name>A0A345IJ44_9DEIO</name>
<evidence type="ECO:0000313" key="4">
    <source>
        <dbReference type="EMBL" id="AXG99716.1"/>
    </source>
</evidence>
<dbReference type="Pfam" id="PF06202">
    <property type="entry name" value="GDE_C"/>
    <property type="match status" value="1"/>
</dbReference>
<proteinExistence type="predicted"/>
<dbReference type="InterPro" id="IPR008928">
    <property type="entry name" value="6-hairpin_glycosidase_sf"/>
</dbReference>
<accession>A0A345IJ44</accession>
<dbReference type="Proteomes" id="UP000253744">
    <property type="component" value="Chromosome"/>
</dbReference>
<dbReference type="GO" id="GO:0004134">
    <property type="term" value="F:4-alpha-glucanotransferase activity"/>
    <property type="evidence" value="ECO:0007669"/>
    <property type="project" value="InterPro"/>
</dbReference>
<organism evidence="4 5">
    <name type="scientific">Deinococcus wulumuqiensis</name>
    <dbReference type="NCBI Taxonomy" id="980427"/>
    <lineage>
        <taxon>Bacteria</taxon>
        <taxon>Thermotogati</taxon>
        <taxon>Deinococcota</taxon>
        <taxon>Deinococci</taxon>
        <taxon>Deinococcales</taxon>
        <taxon>Deinococcaceae</taxon>
        <taxon>Deinococcus</taxon>
    </lineage>
</organism>
<feature type="domain" description="Glycogen debranching enzyme bacterial and archaeal type N-terminal" evidence="3">
    <location>
        <begin position="65"/>
        <end position="286"/>
    </location>
</feature>
<dbReference type="EMBL" id="CP031158">
    <property type="protein sequence ID" value="AXG99716.1"/>
    <property type="molecule type" value="Genomic_DNA"/>
</dbReference>
<dbReference type="InterPro" id="IPR012341">
    <property type="entry name" value="6hp_glycosidase-like_sf"/>
</dbReference>
<dbReference type="STRING" id="1288484.GCA_000348665_00777"/>
<gene>
    <name evidence="4" type="ORF">DVJ83_11930</name>
</gene>
<evidence type="ECO:0000313" key="5">
    <source>
        <dbReference type="Proteomes" id="UP000253744"/>
    </source>
</evidence>
<dbReference type="GO" id="GO:0005980">
    <property type="term" value="P:glycogen catabolic process"/>
    <property type="evidence" value="ECO:0007669"/>
    <property type="project" value="InterPro"/>
</dbReference>
<evidence type="ECO:0000259" key="2">
    <source>
        <dbReference type="Pfam" id="PF06202"/>
    </source>
</evidence>
<dbReference type="GO" id="GO:0004135">
    <property type="term" value="F:amylo-alpha-1,6-glucosidase activity"/>
    <property type="evidence" value="ECO:0007669"/>
    <property type="project" value="InterPro"/>
</dbReference>
<feature type="region of interest" description="Disordered" evidence="1">
    <location>
        <begin position="613"/>
        <end position="632"/>
    </location>
</feature>
<dbReference type="PANTHER" id="PTHR10569:SF2">
    <property type="entry name" value="GLYCOGEN DEBRANCHING ENZYME"/>
    <property type="match status" value="1"/>
</dbReference>
<dbReference type="Pfam" id="PF12439">
    <property type="entry name" value="GDE_N"/>
    <property type="match status" value="1"/>
</dbReference>
<dbReference type="KEGG" id="dwu:DVJ83_11930"/>
<protein>
    <submittedName>
        <fullName evidence="4">Glycogen debranching protein</fullName>
    </submittedName>
</protein>
<dbReference type="Gene3D" id="1.50.10.10">
    <property type="match status" value="2"/>
</dbReference>
<dbReference type="PANTHER" id="PTHR10569">
    <property type="entry name" value="GLYCOGEN DEBRANCHING ENZYME"/>
    <property type="match status" value="1"/>
</dbReference>
<dbReference type="SUPFAM" id="SSF48208">
    <property type="entry name" value="Six-hairpin glycosidases"/>
    <property type="match status" value="1"/>
</dbReference>
<dbReference type="InterPro" id="IPR032790">
    <property type="entry name" value="GDE_C"/>
</dbReference>
<dbReference type="AlphaFoldDB" id="A0A345IJ44"/>
<reference evidence="4 5" key="1">
    <citation type="submission" date="2018-07" db="EMBL/GenBank/DDBJ databases">
        <title>Complete Genome and Methylome Analysis of Deinococcus wulumuqiensis NEB 479.</title>
        <authorList>
            <person name="Fomenkov A."/>
            <person name="Luyten Y."/>
            <person name="Vincze T."/>
            <person name="Anton B.P."/>
            <person name="Clark T."/>
            <person name="Roberts R.J."/>
            <person name="Morgan R.D."/>
        </authorList>
    </citation>
    <scope>NUCLEOTIDE SEQUENCE [LARGE SCALE GENOMIC DNA]</scope>
    <source>
        <strain evidence="4 5">NEB 479</strain>
    </source>
</reference>
<dbReference type="InterPro" id="IPR010401">
    <property type="entry name" value="AGL/Gdb1"/>
</dbReference>
<feature type="domain" description="Glycogen debranching enzyme C-terminal" evidence="2">
    <location>
        <begin position="356"/>
        <end position="811"/>
    </location>
</feature>
<dbReference type="InterPro" id="IPR024742">
    <property type="entry name" value="Glycogen_debranch_N"/>
</dbReference>
<evidence type="ECO:0000256" key="1">
    <source>
        <dbReference type="SAM" id="MobiDB-lite"/>
    </source>
</evidence>
<evidence type="ECO:0000259" key="3">
    <source>
        <dbReference type="Pfam" id="PF12439"/>
    </source>
</evidence>
<sequence>MQWKPSAPETRREICHAGSCMTSAPLNTVPANSAAGTPAPVTPGHVTSASAYTYGPQAARNPDLEVLLTDGQGGFAQSSLAGVPTRCYSGLVVSQQPPVSRFCHLVSPLERLEVGGESVDLHALEVAPGVFEGRGLDLLTGATVWDLLPEREQLWRGVWVRRHACMPQDSGALVLLYEVRSRQSVTLTLGGFFVDRDMHAVHTSAPRLHFTPHGSEVRVAGERSTRVTLHTRQDSAGRALGQPLIQALTPHPAPQRVYYRADAARGETTHDVTLGCPLWSVTLPPGGGEVALVVQGVTGPGVTGPGMTGPGTAQPAEFSDPWAAFEAERTRRRALAERAWQTTGVRDELVATLAVAADAYLVRRGAGRGEARGLSVIAGYPWFADWGRDAMIALSGLTLVTGRLEDARELLLTFLGQRRRGLIPNHFDESGRGAGYNTVDAPLWLAVALERYARTTGDALFVRQTLPALREMLGALVQGTDYGIGMDPADALLRAGEPGVQLTWMDVKIHDWVVTPRHGKPVEIQALWLAALGAELRLSQALGEPPRYAEVLERAHHSFKAQFWNHSADLTAAPTATLLGLGQLGTSLGGALSDALSGDFVLEDDLLRDSSSGALLTTAPPSAPRPVSGPLPGSLSGPGQVVTGGNGLGVGQRPGTAPAQPAVLADVVGAGGEQDLAVRPNAVIALALADTPVVDEQLDAVLAQTERELLTPVGLHTLSPHDPRYLGNYGGPQLLRDAAYHQGTVWPWPLASYVELLLSRGEINRARAALAGLTGHVWEAGIGHVSEVFSGDTLAPGGCPFQAWSVAELLRAHVLVSLSEMQVQEEARQRLAGQTQSR</sequence>